<evidence type="ECO:0000256" key="1">
    <source>
        <dbReference type="ARBA" id="ARBA00004651"/>
    </source>
</evidence>
<dbReference type="PANTHER" id="PTHR48086">
    <property type="entry name" value="SODIUM/PROLINE SYMPORTER-RELATED"/>
    <property type="match status" value="1"/>
</dbReference>
<evidence type="ECO:0000256" key="10">
    <source>
        <dbReference type="ARBA" id="ARBA00023136"/>
    </source>
</evidence>
<feature type="transmembrane region" description="Helical" evidence="14">
    <location>
        <begin position="363"/>
        <end position="384"/>
    </location>
</feature>
<feature type="transmembrane region" description="Helical" evidence="14">
    <location>
        <begin position="187"/>
        <end position="214"/>
    </location>
</feature>
<dbReference type="PROSITE" id="PS50283">
    <property type="entry name" value="NA_SOLUT_SYMP_3"/>
    <property type="match status" value="1"/>
</dbReference>
<evidence type="ECO:0000256" key="9">
    <source>
        <dbReference type="ARBA" id="ARBA00023065"/>
    </source>
</evidence>
<dbReference type="InterPro" id="IPR011851">
    <property type="entry name" value="Na/Pro_symporter"/>
</dbReference>
<evidence type="ECO:0000256" key="6">
    <source>
        <dbReference type="ARBA" id="ARBA00022847"/>
    </source>
</evidence>
<evidence type="ECO:0000256" key="2">
    <source>
        <dbReference type="ARBA" id="ARBA00006434"/>
    </source>
</evidence>
<dbReference type="RefSeq" id="WP_090670552.1">
    <property type="nucleotide sequence ID" value="NZ_FOUF01000023.1"/>
</dbReference>
<dbReference type="GO" id="GO:0031402">
    <property type="term" value="F:sodium ion binding"/>
    <property type="evidence" value="ECO:0007669"/>
    <property type="project" value="UniProtKB-UniRule"/>
</dbReference>
<feature type="transmembrane region" description="Helical" evidence="14">
    <location>
        <begin position="418"/>
        <end position="436"/>
    </location>
</feature>
<dbReference type="InterPro" id="IPR050277">
    <property type="entry name" value="Sodium:Solute_Symporter"/>
</dbReference>
<dbReference type="Gene3D" id="1.20.1730.10">
    <property type="entry name" value="Sodium/glucose cotransporter"/>
    <property type="match status" value="1"/>
</dbReference>
<dbReference type="Proteomes" id="UP000199561">
    <property type="component" value="Unassembled WGS sequence"/>
</dbReference>
<dbReference type="CDD" id="cd11475">
    <property type="entry name" value="SLC5sbd_PutP"/>
    <property type="match status" value="1"/>
</dbReference>
<evidence type="ECO:0000256" key="11">
    <source>
        <dbReference type="ARBA" id="ARBA00023201"/>
    </source>
</evidence>
<dbReference type="GO" id="GO:0005886">
    <property type="term" value="C:plasma membrane"/>
    <property type="evidence" value="ECO:0007669"/>
    <property type="project" value="UniProtKB-SubCell"/>
</dbReference>
<evidence type="ECO:0000256" key="7">
    <source>
        <dbReference type="ARBA" id="ARBA00022989"/>
    </source>
</evidence>
<evidence type="ECO:0000256" key="12">
    <source>
        <dbReference type="ARBA" id="ARBA00033708"/>
    </source>
</evidence>
<reference evidence="15 16" key="1">
    <citation type="submission" date="2016-10" db="EMBL/GenBank/DDBJ databases">
        <authorList>
            <person name="de Groot N.N."/>
        </authorList>
    </citation>
    <scope>NUCLEOTIDE SEQUENCE [LARGE SCALE GENOMIC DNA]</scope>
    <source>
        <strain evidence="15 16">Nm146</strain>
    </source>
</reference>
<dbReference type="AlphaFoldDB" id="A0A1I4S763"/>
<feature type="transmembrane region" description="Helical" evidence="14">
    <location>
        <begin position="390"/>
        <end position="411"/>
    </location>
</feature>
<evidence type="ECO:0000256" key="14">
    <source>
        <dbReference type="RuleBase" id="RU366012"/>
    </source>
</evidence>
<sequence>MIVLSFGFFLLVFTLIGLASIIKSRHDNLDYLLAGRQVKPWLVGLSAVATNNSGYMFTGMIGFTYLTGLSSVWLMVGWLLGDFAGSLLIHKQLRIATERTGQVSFSGVLSHWNGTDYRKLRVVCGLISLVFLGAYAAAQLNAGSKALHVLFGWDLSAGAIVGSMIVLAYCFAGGIRASIWTDAAQSFVMILSMIALLFFAVQSTGGMSATWMHLHTISAGYMDWIPPDLPVQGWLGPVLFIVGWCFAGFGVVGQPHIMIRFMALDDPQNIVRARLYYYGWFALFYAVTIAVGLMARILIPHIDNFDSELALPLLSIDLLPPILGGLILAGLFAATMSTADSLILSCSASLTRDFFRHKKENIWITKLSTVLVTFLALVIALTGSKSVFQLVLYAWAVLAAAFGPLLIVYCLKQQVSERIAVTMVLTGAATVIVWTQLGLSPILYEITPGIVAGLLVFVIGKAIAQTDSRS</sequence>
<feature type="transmembrane region" description="Helical" evidence="14">
    <location>
        <begin position="150"/>
        <end position="175"/>
    </location>
</feature>
<comment type="subcellular location">
    <subcellularLocation>
        <location evidence="14">Cell inner membrane</location>
        <topology evidence="14">Multi-pass membrane protein</topology>
    </subcellularLocation>
    <subcellularLocation>
        <location evidence="1">Cell membrane</location>
        <topology evidence="1">Multi-pass membrane protein</topology>
    </subcellularLocation>
</comment>
<dbReference type="GO" id="GO:0005298">
    <property type="term" value="F:proline:sodium symporter activity"/>
    <property type="evidence" value="ECO:0007669"/>
    <property type="project" value="UniProtKB-UniRule"/>
</dbReference>
<evidence type="ECO:0000313" key="15">
    <source>
        <dbReference type="EMBL" id="SFM60337.1"/>
    </source>
</evidence>
<keyword evidence="14" id="KW-0029">Amino-acid transport</keyword>
<keyword evidence="4" id="KW-1003">Cell membrane</keyword>
<dbReference type="Pfam" id="PF00474">
    <property type="entry name" value="SSF"/>
    <property type="match status" value="1"/>
</dbReference>
<evidence type="ECO:0000256" key="3">
    <source>
        <dbReference type="ARBA" id="ARBA00022448"/>
    </source>
</evidence>
<dbReference type="InterPro" id="IPR038377">
    <property type="entry name" value="Na/Glc_symporter_sf"/>
</dbReference>
<gene>
    <name evidence="15" type="ORF">SAMN05421880_1232</name>
</gene>
<feature type="transmembrane region" description="Helical" evidence="14">
    <location>
        <begin position="120"/>
        <end position="138"/>
    </location>
</feature>
<feature type="transmembrane region" description="Helical" evidence="14">
    <location>
        <begin position="234"/>
        <end position="254"/>
    </location>
</feature>
<comment type="similarity">
    <text evidence="2 13">Belongs to the sodium:solute symporter (SSF) (TC 2.A.21) family.</text>
</comment>
<feature type="transmembrane region" description="Helical" evidence="14">
    <location>
        <begin position="63"/>
        <end position="89"/>
    </location>
</feature>
<organism evidence="15 16">
    <name type="scientific">Nitrosomonas nitrosa</name>
    <dbReference type="NCBI Taxonomy" id="52442"/>
    <lineage>
        <taxon>Bacteria</taxon>
        <taxon>Pseudomonadati</taxon>
        <taxon>Pseudomonadota</taxon>
        <taxon>Betaproteobacteria</taxon>
        <taxon>Nitrosomonadales</taxon>
        <taxon>Nitrosomonadaceae</taxon>
        <taxon>Nitrosomonas</taxon>
    </lineage>
</organism>
<dbReference type="STRING" id="52442.SAMN05421880_1232"/>
<name>A0A1I4S763_9PROT</name>
<comment type="function">
    <text evidence="14">Catalyzes the sodium-dependent uptake of extracellular L-proline.</text>
</comment>
<feature type="transmembrane region" description="Helical" evidence="14">
    <location>
        <begin position="319"/>
        <end position="343"/>
    </location>
</feature>
<keyword evidence="3 14" id="KW-0813">Transport</keyword>
<evidence type="ECO:0000256" key="13">
    <source>
        <dbReference type="RuleBase" id="RU362091"/>
    </source>
</evidence>
<keyword evidence="8 14" id="KW-0915">Sodium</keyword>
<comment type="caution">
    <text evidence="14">Lacks conserved residue(s) required for the propagation of feature annotation.</text>
</comment>
<accession>A0A1I4S763</accession>
<evidence type="ECO:0000256" key="8">
    <source>
        <dbReference type="ARBA" id="ARBA00023053"/>
    </source>
</evidence>
<dbReference type="PANTHER" id="PTHR48086:SF3">
    <property type="entry name" value="SODIUM_PROLINE SYMPORTER"/>
    <property type="match status" value="1"/>
</dbReference>
<keyword evidence="5 14" id="KW-0812">Transmembrane</keyword>
<evidence type="ECO:0000256" key="5">
    <source>
        <dbReference type="ARBA" id="ARBA00022692"/>
    </source>
</evidence>
<comment type="catalytic activity">
    <reaction evidence="12">
        <text>L-proline(in) + Na(+)(in) = L-proline(out) + Na(+)(out)</text>
        <dbReference type="Rhea" id="RHEA:28967"/>
        <dbReference type="ChEBI" id="CHEBI:29101"/>
        <dbReference type="ChEBI" id="CHEBI:60039"/>
    </reaction>
</comment>
<keyword evidence="7 14" id="KW-1133">Transmembrane helix</keyword>
<feature type="transmembrane region" description="Helical" evidence="14">
    <location>
        <begin position="442"/>
        <end position="464"/>
    </location>
</feature>
<keyword evidence="6 14" id="KW-0769">Symport</keyword>
<keyword evidence="10 14" id="KW-0472">Membrane</keyword>
<keyword evidence="14" id="KW-0997">Cell inner membrane</keyword>
<dbReference type="EMBL" id="FOUF01000023">
    <property type="protein sequence ID" value="SFM60337.1"/>
    <property type="molecule type" value="Genomic_DNA"/>
</dbReference>
<protein>
    <recommendedName>
        <fullName evidence="14">Sodium/proline symporter</fullName>
    </recommendedName>
    <alternativeName>
        <fullName evidence="14">Proline permease</fullName>
    </alternativeName>
</protein>
<keyword evidence="9 14" id="KW-0406">Ion transport</keyword>
<proteinExistence type="inferred from homology"/>
<keyword evidence="16" id="KW-1185">Reference proteome</keyword>
<keyword evidence="11 14" id="KW-0739">Sodium transport</keyword>
<evidence type="ECO:0000313" key="16">
    <source>
        <dbReference type="Proteomes" id="UP000199561"/>
    </source>
</evidence>
<feature type="transmembrane region" description="Helical" evidence="14">
    <location>
        <begin position="275"/>
        <end position="299"/>
    </location>
</feature>
<dbReference type="GO" id="GO:0015824">
    <property type="term" value="P:proline transport"/>
    <property type="evidence" value="ECO:0007669"/>
    <property type="project" value="UniProtKB-UniRule"/>
</dbReference>
<dbReference type="InterPro" id="IPR001734">
    <property type="entry name" value="Na/solute_symporter"/>
</dbReference>
<evidence type="ECO:0000256" key="4">
    <source>
        <dbReference type="ARBA" id="ARBA00022475"/>
    </source>
</evidence>